<name>F5XJS9_MICPN</name>
<dbReference type="STRING" id="1032480.MLP_29650"/>
<dbReference type="HOGENOM" id="CLU_065357_0_0_11"/>
<organism evidence="1 2">
    <name type="scientific">Microlunatus phosphovorus (strain ATCC 700054 / DSM 10555 / JCM 9379 / NBRC 101784 / NCIMB 13414 / VKM Ac-1990 / NM-1)</name>
    <dbReference type="NCBI Taxonomy" id="1032480"/>
    <lineage>
        <taxon>Bacteria</taxon>
        <taxon>Bacillati</taxon>
        <taxon>Actinomycetota</taxon>
        <taxon>Actinomycetes</taxon>
        <taxon>Propionibacteriales</taxon>
        <taxon>Propionibacteriaceae</taxon>
        <taxon>Microlunatus</taxon>
    </lineage>
</organism>
<dbReference type="EMBL" id="AP012204">
    <property type="protein sequence ID" value="BAK35979.1"/>
    <property type="molecule type" value="Genomic_DNA"/>
</dbReference>
<dbReference type="RefSeq" id="WP_013863848.1">
    <property type="nucleotide sequence ID" value="NC_015635.1"/>
</dbReference>
<sequence>MIAIEGVVSSGIGSWPGTDLADALKITFAECPDLPYLPELPARGPHAALIGRGTAVLTGLGVELTSVGWRLTDTSARDHRRAIATLRSDLDQLEEIAQGYEGPLKIAVAGPWTLAASLEHPRGDKVLADSGARRDIAQSLEQGLADLAGELARRLPAVALIVQLDEPLLPAVLAGGIATASGLSRHRAIDVPEVSTAYTRLVERLGKTPVIVHSCAPELPIGLLAKAGAAGVAVDLGLLGTRDWDALGAAMEQGLWLFAGALPTADPAAVQPNPDQVAAATLGPIRRLGLAPEISAHTVITPACGLAGFSRAGGLRALRTVRSAASIVAEGIYD</sequence>
<protein>
    <recommendedName>
        <fullName evidence="3">Cobalamin-independent methionine synthase MetE C-terminal/archaeal domain-containing protein</fullName>
    </recommendedName>
</protein>
<gene>
    <name evidence="1" type="ordered locus">MLP_29650</name>
</gene>
<dbReference type="SUPFAM" id="SSF51726">
    <property type="entry name" value="UROD/MetE-like"/>
    <property type="match status" value="1"/>
</dbReference>
<dbReference type="KEGG" id="mph:MLP_29650"/>
<dbReference type="OrthoDB" id="5242426at2"/>
<evidence type="ECO:0008006" key="3">
    <source>
        <dbReference type="Google" id="ProtNLM"/>
    </source>
</evidence>
<dbReference type="Gene3D" id="3.20.20.210">
    <property type="match status" value="1"/>
</dbReference>
<evidence type="ECO:0000313" key="2">
    <source>
        <dbReference type="Proteomes" id="UP000007947"/>
    </source>
</evidence>
<proteinExistence type="predicted"/>
<dbReference type="eggNOG" id="COG0620">
    <property type="taxonomic scope" value="Bacteria"/>
</dbReference>
<evidence type="ECO:0000313" key="1">
    <source>
        <dbReference type="EMBL" id="BAK35979.1"/>
    </source>
</evidence>
<dbReference type="Proteomes" id="UP000007947">
    <property type="component" value="Chromosome"/>
</dbReference>
<dbReference type="AlphaFoldDB" id="F5XJS9"/>
<accession>F5XJS9</accession>
<reference evidence="1 2" key="1">
    <citation type="submission" date="2011-05" db="EMBL/GenBank/DDBJ databases">
        <title>Whole genome sequence of Microlunatus phosphovorus NM-1.</title>
        <authorList>
            <person name="Hosoyama A."/>
            <person name="Sasaki K."/>
            <person name="Harada T."/>
            <person name="Igarashi R."/>
            <person name="Kawakoshi A."/>
            <person name="Sasagawa M."/>
            <person name="Fukada J."/>
            <person name="Nakamura S."/>
            <person name="Katano Y."/>
            <person name="Hanada S."/>
            <person name="Kamagata Y."/>
            <person name="Nakamura N."/>
            <person name="Yamazaki S."/>
            <person name="Fujita N."/>
        </authorList>
    </citation>
    <scope>NUCLEOTIDE SEQUENCE [LARGE SCALE GENOMIC DNA]</scope>
    <source>
        <strain evidence="2">ATCC 700054 / DSM 10555 / JCM 9379 / NBRC 101784 / NCIMB 13414 / VKM Ac-1990 / NM-1</strain>
    </source>
</reference>
<keyword evidence="2" id="KW-1185">Reference proteome</keyword>
<dbReference type="InterPro" id="IPR038071">
    <property type="entry name" value="UROD/MetE-like_sf"/>
</dbReference>